<gene>
    <name evidence="1" type="primary">cpaD</name>
    <name evidence="1" type="ORF">FQ775_13115</name>
</gene>
<protein>
    <submittedName>
        <fullName evidence="1">CpaD family pilus assembly lipoprotein</fullName>
    </submittedName>
</protein>
<dbReference type="Proteomes" id="UP000321389">
    <property type="component" value="Chromosome"/>
</dbReference>
<organism evidence="1 2">
    <name type="scientific">Nitratireductor mangrovi</name>
    <dbReference type="NCBI Taxonomy" id="2599600"/>
    <lineage>
        <taxon>Bacteria</taxon>
        <taxon>Pseudomonadati</taxon>
        <taxon>Pseudomonadota</taxon>
        <taxon>Alphaproteobacteria</taxon>
        <taxon>Hyphomicrobiales</taxon>
        <taxon>Phyllobacteriaceae</taxon>
        <taxon>Nitratireductor</taxon>
    </lineage>
</organism>
<dbReference type="OrthoDB" id="9802674at2"/>
<name>A0A5B8KZQ7_9HYPH</name>
<evidence type="ECO:0000313" key="1">
    <source>
        <dbReference type="EMBL" id="QDZ01244.1"/>
    </source>
</evidence>
<dbReference type="NCBIfam" id="TIGR02522">
    <property type="entry name" value="pilus_cpaD"/>
    <property type="match status" value="1"/>
</dbReference>
<dbReference type="PROSITE" id="PS51257">
    <property type="entry name" value="PROKAR_LIPOPROTEIN"/>
    <property type="match status" value="1"/>
</dbReference>
<proteinExistence type="predicted"/>
<dbReference type="RefSeq" id="WP_146299889.1">
    <property type="nucleotide sequence ID" value="NZ_CP042301.2"/>
</dbReference>
<keyword evidence="2" id="KW-1185">Reference proteome</keyword>
<dbReference type="AlphaFoldDB" id="A0A5B8KZQ7"/>
<reference evidence="1" key="1">
    <citation type="submission" date="2020-04" db="EMBL/GenBank/DDBJ databases">
        <title>Nitratireductor sp. nov. isolated from mangrove soil.</title>
        <authorList>
            <person name="Ye Y."/>
        </authorList>
    </citation>
    <scope>NUCLEOTIDE SEQUENCE</scope>
    <source>
        <strain evidence="1">SY7</strain>
    </source>
</reference>
<accession>A0A5B8KZQ7</accession>
<evidence type="ECO:0000313" key="2">
    <source>
        <dbReference type="Proteomes" id="UP000321389"/>
    </source>
</evidence>
<dbReference type="EMBL" id="CP042301">
    <property type="protein sequence ID" value="QDZ01244.1"/>
    <property type="molecule type" value="Genomic_DNA"/>
</dbReference>
<sequence length="236" mass="25675">MRRATLYYSAGARRSTRITGNIAVMVAAAALLGGCAWKRDSITVGSVPDDYRTNHPIIVSEQDEVLDLPVGVSEHGMTRVQRVAVDGYVSNYDHDGGAVISIMVPANAANSAAASSAAYEIAQHMYRKGVPSGRVITVPYDAGAPEQPAPIRLIYGRMKAHVGQCGRWPEDMLRTRENKHYANFGCAYQNNLAAQLANPSDLLGPREQTEIDAANRGVAIDDYQARQTEWDPVVQF</sequence>
<dbReference type="InterPro" id="IPR019027">
    <property type="entry name" value="Pilus_biogenesis_CpaD-related"/>
</dbReference>
<dbReference type="Pfam" id="PF09476">
    <property type="entry name" value="Pilus_CpaD"/>
    <property type="match status" value="1"/>
</dbReference>
<dbReference type="KEGG" id="niy:FQ775_13115"/>
<keyword evidence="1" id="KW-0449">Lipoprotein</keyword>
<dbReference type="InterPro" id="IPR013361">
    <property type="entry name" value="Pilus_CpaD"/>
</dbReference>